<dbReference type="InterPro" id="IPR006143">
    <property type="entry name" value="RND_pump_MFP"/>
</dbReference>
<feature type="domain" description="CzcB-like barrel-sandwich hybrid" evidence="5">
    <location>
        <begin position="60"/>
        <end position="219"/>
    </location>
</feature>
<keyword evidence="3" id="KW-1133">Transmembrane helix</keyword>
<dbReference type="Pfam" id="PF25973">
    <property type="entry name" value="BSH_CzcB"/>
    <property type="match status" value="1"/>
</dbReference>
<sequence>MRTQRLLNLAKLLGVIALIGYAVYYFQTIPVAVSSHTVEQDTIVEEVMGTGTLEARVKTTISPKISGRIAEVLVDQGQTVASGELLVRLDDEDLQQQVKMAEATVATAEASVKRFVAENQQAASVFDQSNADFERAKSLLKSRATSQAEFDVAREAFDVAKSGIAKAEASLEEAKQQVQLAKQSLKYNQARLTDSRIVAPFDGLIVERLRDAGSIVVPGTPVLSLISLDELWISAWVDETEMSGLQPDQPARVVFRSDADADFTGQVARLGKQTDRETRQFTVDVRVLEMPENWAVGQRAEVYIETDRAEKAVVLPANFVRLQDGKPGVFTLQNEHARWQPIQLGMKGRGKVQVTSGLAVGDEVVTPAVAGKSSIQGRRVVTQ</sequence>
<dbReference type="RefSeq" id="WP_146601711.1">
    <property type="nucleotide sequence ID" value="NZ_SJPY01000007.1"/>
</dbReference>
<gene>
    <name evidence="6" type="primary">macA_3</name>
    <name evidence="6" type="ORF">Q31b_45520</name>
</gene>
<dbReference type="GO" id="GO:1990281">
    <property type="term" value="C:efflux pump complex"/>
    <property type="evidence" value="ECO:0007669"/>
    <property type="project" value="TreeGrafter"/>
</dbReference>
<evidence type="ECO:0000259" key="4">
    <source>
        <dbReference type="Pfam" id="PF25954"/>
    </source>
</evidence>
<dbReference type="Pfam" id="PF25954">
    <property type="entry name" value="Beta-barrel_RND_2"/>
    <property type="match status" value="1"/>
</dbReference>
<dbReference type="SUPFAM" id="SSF111369">
    <property type="entry name" value="HlyD-like secretion proteins"/>
    <property type="match status" value="1"/>
</dbReference>
<name>A0A5C6DK92_9BACT</name>
<dbReference type="Gene3D" id="2.40.50.100">
    <property type="match status" value="1"/>
</dbReference>
<evidence type="ECO:0000313" key="6">
    <source>
        <dbReference type="EMBL" id="TWU37763.1"/>
    </source>
</evidence>
<proteinExistence type="inferred from homology"/>
<feature type="transmembrane region" description="Helical" evidence="3">
    <location>
        <begin position="7"/>
        <end position="26"/>
    </location>
</feature>
<keyword evidence="2" id="KW-0175">Coiled coil</keyword>
<dbReference type="NCBIfam" id="TIGR01730">
    <property type="entry name" value="RND_mfp"/>
    <property type="match status" value="1"/>
</dbReference>
<evidence type="ECO:0000256" key="2">
    <source>
        <dbReference type="SAM" id="Coils"/>
    </source>
</evidence>
<accession>A0A5C6DK92</accession>
<dbReference type="EMBL" id="SJPY01000007">
    <property type="protein sequence ID" value="TWU37763.1"/>
    <property type="molecule type" value="Genomic_DNA"/>
</dbReference>
<comment type="caution">
    <text evidence="6">The sequence shown here is derived from an EMBL/GenBank/DDBJ whole genome shotgun (WGS) entry which is preliminary data.</text>
</comment>
<keyword evidence="3" id="KW-0812">Transmembrane</keyword>
<dbReference type="Proteomes" id="UP000315471">
    <property type="component" value="Unassembled WGS sequence"/>
</dbReference>
<dbReference type="GO" id="GO:0015562">
    <property type="term" value="F:efflux transmembrane transporter activity"/>
    <property type="evidence" value="ECO:0007669"/>
    <property type="project" value="TreeGrafter"/>
</dbReference>
<reference evidence="6 7" key="1">
    <citation type="submission" date="2019-02" db="EMBL/GenBank/DDBJ databases">
        <title>Deep-cultivation of Planctomycetes and their phenomic and genomic characterization uncovers novel biology.</title>
        <authorList>
            <person name="Wiegand S."/>
            <person name="Jogler M."/>
            <person name="Boedeker C."/>
            <person name="Pinto D."/>
            <person name="Vollmers J."/>
            <person name="Rivas-Marin E."/>
            <person name="Kohn T."/>
            <person name="Peeters S.H."/>
            <person name="Heuer A."/>
            <person name="Rast P."/>
            <person name="Oberbeckmann S."/>
            <person name="Bunk B."/>
            <person name="Jeske O."/>
            <person name="Meyerdierks A."/>
            <person name="Storesund J.E."/>
            <person name="Kallscheuer N."/>
            <person name="Luecker S."/>
            <person name="Lage O.M."/>
            <person name="Pohl T."/>
            <person name="Merkel B.J."/>
            <person name="Hornburger P."/>
            <person name="Mueller R.-W."/>
            <person name="Bruemmer F."/>
            <person name="Labrenz M."/>
            <person name="Spormann A.M."/>
            <person name="Op Den Camp H."/>
            <person name="Overmann J."/>
            <person name="Amann R."/>
            <person name="Jetten M.S.M."/>
            <person name="Mascher T."/>
            <person name="Medema M.H."/>
            <person name="Devos D.P."/>
            <person name="Kaster A.-K."/>
            <person name="Ovreas L."/>
            <person name="Rohde M."/>
            <person name="Galperin M.Y."/>
            <person name="Jogler C."/>
        </authorList>
    </citation>
    <scope>NUCLEOTIDE SEQUENCE [LARGE SCALE GENOMIC DNA]</scope>
    <source>
        <strain evidence="6 7">Q31b</strain>
    </source>
</reference>
<dbReference type="Gene3D" id="2.40.420.20">
    <property type="match status" value="1"/>
</dbReference>
<evidence type="ECO:0000259" key="5">
    <source>
        <dbReference type="Pfam" id="PF25973"/>
    </source>
</evidence>
<dbReference type="InterPro" id="IPR058792">
    <property type="entry name" value="Beta-barrel_RND_2"/>
</dbReference>
<dbReference type="Gene3D" id="2.40.30.170">
    <property type="match status" value="1"/>
</dbReference>
<protein>
    <submittedName>
        <fullName evidence="6">Macrolide export protein MacA</fullName>
    </submittedName>
</protein>
<evidence type="ECO:0000256" key="1">
    <source>
        <dbReference type="ARBA" id="ARBA00009477"/>
    </source>
</evidence>
<keyword evidence="7" id="KW-1185">Reference proteome</keyword>
<organism evidence="6 7">
    <name type="scientific">Novipirellula aureliae</name>
    <dbReference type="NCBI Taxonomy" id="2527966"/>
    <lineage>
        <taxon>Bacteria</taxon>
        <taxon>Pseudomonadati</taxon>
        <taxon>Planctomycetota</taxon>
        <taxon>Planctomycetia</taxon>
        <taxon>Pirellulales</taxon>
        <taxon>Pirellulaceae</taxon>
        <taxon>Novipirellula</taxon>
    </lineage>
</organism>
<dbReference type="PANTHER" id="PTHR30469">
    <property type="entry name" value="MULTIDRUG RESISTANCE PROTEIN MDTA"/>
    <property type="match status" value="1"/>
</dbReference>
<keyword evidence="3" id="KW-0472">Membrane</keyword>
<feature type="domain" description="CusB-like beta-barrel" evidence="4">
    <location>
        <begin position="231"/>
        <end position="287"/>
    </location>
</feature>
<feature type="coiled-coil region" evidence="2">
    <location>
        <begin position="157"/>
        <end position="191"/>
    </location>
</feature>
<dbReference type="InterPro" id="IPR058647">
    <property type="entry name" value="BSH_CzcB-like"/>
</dbReference>
<comment type="similarity">
    <text evidence="1">Belongs to the membrane fusion protein (MFP) (TC 8.A.1) family.</text>
</comment>
<dbReference type="OrthoDB" id="245220at2"/>
<evidence type="ECO:0000256" key="3">
    <source>
        <dbReference type="SAM" id="Phobius"/>
    </source>
</evidence>
<evidence type="ECO:0000313" key="7">
    <source>
        <dbReference type="Proteomes" id="UP000315471"/>
    </source>
</evidence>
<dbReference type="PANTHER" id="PTHR30469:SF15">
    <property type="entry name" value="HLYD FAMILY OF SECRETION PROTEINS"/>
    <property type="match status" value="1"/>
</dbReference>
<dbReference type="AlphaFoldDB" id="A0A5C6DK92"/>
<dbReference type="Gene3D" id="1.10.287.470">
    <property type="entry name" value="Helix hairpin bin"/>
    <property type="match status" value="1"/>
</dbReference>